<dbReference type="InterPro" id="IPR001296">
    <property type="entry name" value="Glyco_trans_1"/>
</dbReference>
<dbReference type="SUPFAM" id="SSF53756">
    <property type="entry name" value="UDP-Glycosyltransferase/glycogen phosphorylase"/>
    <property type="match status" value="1"/>
</dbReference>
<gene>
    <name evidence="3" type="ORF">B1812_14455</name>
</gene>
<dbReference type="Pfam" id="PF00534">
    <property type="entry name" value="Glycos_transf_1"/>
    <property type="match status" value="1"/>
</dbReference>
<dbReference type="InterPro" id="IPR028098">
    <property type="entry name" value="Glyco_trans_4-like_N"/>
</dbReference>
<organism evidence="3 4">
    <name type="scientific">Methylocystis bryophila</name>
    <dbReference type="NCBI Taxonomy" id="655015"/>
    <lineage>
        <taxon>Bacteria</taxon>
        <taxon>Pseudomonadati</taxon>
        <taxon>Pseudomonadota</taxon>
        <taxon>Alphaproteobacteria</taxon>
        <taxon>Hyphomicrobiales</taxon>
        <taxon>Methylocystaceae</taxon>
        <taxon>Methylocystis</taxon>
    </lineage>
</organism>
<evidence type="ECO:0008006" key="5">
    <source>
        <dbReference type="Google" id="ProtNLM"/>
    </source>
</evidence>
<dbReference type="Pfam" id="PF13439">
    <property type="entry name" value="Glyco_transf_4"/>
    <property type="match status" value="1"/>
</dbReference>
<evidence type="ECO:0000313" key="4">
    <source>
        <dbReference type="Proteomes" id="UP000193978"/>
    </source>
</evidence>
<dbReference type="Proteomes" id="UP000193978">
    <property type="component" value="Chromosome"/>
</dbReference>
<feature type="domain" description="Glycosyltransferase subfamily 4-like N-terminal" evidence="2">
    <location>
        <begin position="59"/>
        <end position="156"/>
    </location>
</feature>
<feature type="domain" description="Glycosyl transferase family 1" evidence="1">
    <location>
        <begin position="177"/>
        <end position="317"/>
    </location>
</feature>
<name>A0A1W6MWX1_9HYPH</name>
<sequence>MGIPPVNSAMAKLRLVNLLDDFALGGVTRYLGIFDSQMLRSVVEPTLLGVAPKAVIAPRLEADVIITNFPPSWRRILFLASLRMRNPQARLIHLEHSYTRAWETLKVPAKTRFRALLKIALRVFDDVVCDSQNQADWLAEAASIDRQRIKVIYPYVENKGLEDLPLPDFSSSRPLRIGAFGRFHEQKGFDLLIEAYRAGAFHGAGLLIGGFGEDEAWLHALAAGAPGLSFYGKVVDVPDFLSRCDVVAIPSRWEAGGLVNIEAREAGRPILVSPVDGLPEQLGAAGRIVDFTSADAVAKAMASLEPSTLAAMAKAARESTKNCGVARQCEWAQFLAGTGAGT</sequence>
<dbReference type="KEGG" id="mbry:B1812_14455"/>
<dbReference type="STRING" id="655015.B1812_14455"/>
<accession>A0A1W6MWX1</accession>
<keyword evidence="4" id="KW-1185">Reference proteome</keyword>
<dbReference type="CDD" id="cd03801">
    <property type="entry name" value="GT4_PimA-like"/>
    <property type="match status" value="1"/>
</dbReference>
<evidence type="ECO:0000259" key="2">
    <source>
        <dbReference type="Pfam" id="PF13439"/>
    </source>
</evidence>
<evidence type="ECO:0000259" key="1">
    <source>
        <dbReference type="Pfam" id="PF00534"/>
    </source>
</evidence>
<protein>
    <recommendedName>
        <fullName evidence="5">Glycosyl transferase</fullName>
    </recommendedName>
</protein>
<dbReference type="EMBL" id="CP019948">
    <property type="protein sequence ID" value="ARN82078.1"/>
    <property type="molecule type" value="Genomic_DNA"/>
</dbReference>
<proteinExistence type="predicted"/>
<dbReference type="Gene3D" id="3.40.50.2000">
    <property type="entry name" value="Glycogen Phosphorylase B"/>
    <property type="match status" value="2"/>
</dbReference>
<dbReference type="PANTHER" id="PTHR12526">
    <property type="entry name" value="GLYCOSYLTRANSFERASE"/>
    <property type="match status" value="1"/>
</dbReference>
<dbReference type="GO" id="GO:0016757">
    <property type="term" value="F:glycosyltransferase activity"/>
    <property type="evidence" value="ECO:0007669"/>
    <property type="project" value="InterPro"/>
</dbReference>
<reference evidence="3 4" key="1">
    <citation type="submission" date="2017-02" db="EMBL/GenBank/DDBJ databases">
        <authorList>
            <person name="Peterson S.W."/>
        </authorList>
    </citation>
    <scope>NUCLEOTIDE SEQUENCE [LARGE SCALE GENOMIC DNA]</scope>
    <source>
        <strain evidence="3 4">S285</strain>
    </source>
</reference>
<dbReference type="AlphaFoldDB" id="A0A1W6MWX1"/>
<evidence type="ECO:0000313" key="3">
    <source>
        <dbReference type="EMBL" id="ARN82078.1"/>
    </source>
</evidence>